<dbReference type="Proteomes" id="UP001186944">
    <property type="component" value="Unassembled WGS sequence"/>
</dbReference>
<comment type="caution">
    <text evidence="12">The sequence shown here is derived from an EMBL/GenBank/DDBJ whole genome shotgun (WGS) entry which is preliminary data.</text>
</comment>
<keyword evidence="3" id="KW-0723">Serine/threonine-protein kinase</keyword>
<evidence type="ECO:0000259" key="11">
    <source>
        <dbReference type="PROSITE" id="PS50011"/>
    </source>
</evidence>
<name>A0AA88XWV0_PINIB</name>
<reference evidence="12" key="1">
    <citation type="submission" date="2019-08" db="EMBL/GenBank/DDBJ databases">
        <title>The improved chromosome-level genome for the pearl oyster Pinctada fucata martensii using PacBio sequencing and Hi-C.</title>
        <authorList>
            <person name="Zheng Z."/>
        </authorList>
    </citation>
    <scope>NUCLEOTIDE SEQUENCE</scope>
    <source>
        <strain evidence="12">ZZ-2019</strain>
        <tissue evidence="12">Adductor muscle</tissue>
    </source>
</reference>
<dbReference type="InterPro" id="IPR027442">
    <property type="entry name" value="MAPKAPK_C"/>
</dbReference>
<evidence type="ECO:0000256" key="6">
    <source>
        <dbReference type="ARBA" id="ARBA00022741"/>
    </source>
</evidence>
<dbReference type="PANTHER" id="PTHR24349">
    <property type="entry name" value="SERINE/THREONINE-PROTEIN KINASE"/>
    <property type="match status" value="1"/>
</dbReference>
<dbReference type="GO" id="GO:0005524">
    <property type="term" value="F:ATP binding"/>
    <property type="evidence" value="ECO:0007669"/>
    <property type="project" value="UniProtKB-KW"/>
</dbReference>
<comment type="similarity">
    <text evidence="1">Belongs to the protein kinase superfamily. CAMK Ser/Thr protein kinase family.</text>
</comment>
<dbReference type="PROSITE" id="PS00108">
    <property type="entry name" value="PROTEIN_KINASE_ST"/>
    <property type="match status" value="1"/>
</dbReference>
<dbReference type="InterPro" id="IPR000719">
    <property type="entry name" value="Prot_kinase_dom"/>
</dbReference>
<dbReference type="Pfam" id="PF00069">
    <property type="entry name" value="Pkinase"/>
    <property type="match status" value="1"/>
</dbReference>
<sequence length="483" mass="55517">MNNLVTDGKILFSREESSAEETELFRYTHPITNDYTVHWKEKLGTGISGPVRPCVHKASKTRYALKCLPDIPKSHTEVNLHMKCSNHPNIVKVFDVYTNDVQFPGEEQAKSRVLMVLEFMEGGELFDRISKESGFTEKKAARFLKQIALAVHRCHHLNVAHRDLKPENLLLRDNSEEAEVKLTDFGFAKVDDGNLQTPHFTPYYVAPQVLEAQRHKAKQKKGIIQTNKPYTYDKSCDMWSVGVILYIMLCGYPPFYSETPSRTITNEMRRKIRSGHYQFPEEDWSFISEDAKDVVKRLLHVDPSCRMDINELLTHTWLNDAPDTVLHSPAVFIDKDGMEDVKLAHSQHLTEMRVPDTTVTLKPLTNTNNPIFRKRKLRQNSIEETKGSCEPLTKVKDNNVKVKPLRDIIAYCILPPKVDDHEKTLNNLVISAIQSVGLTDQFSKVLKQWQWDGAQFKTKVEKSKFAHELGQIVKDMTRLHSHV</sequence>
<dbReference type="EMBL" id="VSWD01000013">
    <property type="protein sequence ID" value="KAK3084612.1"/>
    <property type="molecule type" value="Genomic_DNA"/>
</dbReference>
<proteinExistence type="inferred from homology"/>
<dbReference type="PROSITE" id="PS50011">
    <property type="entry name" value="PROTEIN_KINASE_DOM"/>
    <property type="match status" value="1"/>
</dbReference>
<evidence type="ECO:0000256" key="9">
    <source>
        <dbReference type="ARBA" id="ARBA00047899"/>
    </source>
</evidence>
<comment type="catalytic activity">
    <reaction evidence="10">
        <text>L-seryl-[protein] + ATP = O-phospho-L-seryl-[protein] + ADP + H(+)</text>
        <dbReference type="Rhea" id="RHEA:17989"/>
        <dbReference type="Rhea" id="RHEA-COMP:9863"/>
        <dbReference type="Rhea" id="RHEA-COMP:11604"/>
        <dbReference type="ChEBI" id="CHEBI:15378"/>
        <dbReference type="ChEBI" id="CHEBI:29999"/>
        <dbReference type="ChEBI" id="CHEBI:30616"/>
        <dbReference type="ChEBI" id="CHEBI:83421"/>
        <dbReference type="ChEBI" id="CHEBI:456216"/>
        <dbReference type="EC" id="2.7.11.1"/>
    </reaction>
</comment>
<dbReference type="SMART" id="SM00220">
    <property type="entry name" value="S_TKc"/>
    <property type="match status" value="1"/>
</dbReference>
<dbReference type="FunFam" id="3.30.200.20:FF:000209">
    <property type="entry name" value="MAP kinase-activated protein kinase 5 isoform X1"/>
    <property type="match status" value="1"/>
</dbReference>
<dbReference type="Gene3D" id="3.30.200.20">
    <property type="entry name" value="Phosphorylase Kinase, domain 1"/>
    <property type="match status" value="1"/>
</dbReference>
<keyword evidence="8" id="KW-0067">ATP-binding</keyword>
<evidence type="ECO:0000256" key="5">
    <source>
        <dbReference type="ARBA" id="ARBA00022679"/>
    </source>
</evidence>
<evidence type="ECO:0000256" key="7">
    <source>
        <dbReference type="ARBA" id="ARBA00022777"/>
    </source>
</evidence>
<dbReference type="EC" id="2.7.11.1" evidence="2"/>
<evidence type="ECO:0000256" key="4">
    <source>
        <dbReference type="ARBA" id="ARBA00022553"/>
    </source>
</evidence>
<keyword evidence="7" id="KW-0418">Kinase</keyword>
<dbReference type="InterPro" id="IPR011009">
    <property type="entry name" value="Kinase-like_dom_sf"/>
</dbReference>
<evidence type="ECO:0000256" key="8">
    <source>
        <dbReference type="ARBA" id="ARBA00022840"/>
    </source>
</evidence>
<protein>
    <recommendedName>
        <fullName evidence="2">non-specific serine/threonine protein kinase</fullName>
        <ecNumber evidence="2">2.7.11.1</ecNumber>
    </recommendedName>
</protein>
<evidence type="ECO:0000256" key="10">
    <source>
        <dbReference type="ARBA" id="ARBA00048679"/>
    </source>
</evidence>
<keyword evidence="13" id="KW-1185">Reference proteome</keyword>
<dbReference type="Gene3D" id="4.10.1170.10">
    <property type="entry name" value="MAP kinase activated protein kinase 2"/>
    <property type="match status" value="1"/>
</dbReference>
<dbReference type="InterPro" id="IPR050205">
    <property type="entry name" value="CDPK_Ser/Thr_kinases"/>
</dbReference>
<dbReference type="InterPro" id="IPR008271">
    <property type="entry name" value="Ser/Thr_kinase_AS"/>
</dbReference>
<evidence type="ECO:0000256" key="3">
    <source>
        <dbReference type="ARBA" id="ARBA00022527"/>
    </source>
</evidence>
<evidence type="ECO:0000256" key="2">
    <source>
        <dbReference type="ARBA" id="ARBA00012513"/>
    </source>
</evidence>
<feature type="domain" description="Protein kinase" evidence="11">
    <location>
        <begin position="37"/>
        <end position="318"/>
    </location>
</feature>
<evidence type="ECO:0000313" key="13">
    <source>
        <dbReference type="Proteomes" id="UP001186944"/>
    </source>
</evidence>
<comment type="catalytic activity">
    <reaction evidence="9">
        <text>L-threonyl-[protein] + ATP = O-phospho-L-threonyl-[protein] + ADP + H(+)</text>
        <dbReference type="Rhea" id="RHEA:46608"/>
        <dbReference type="Rhea" id="RHEA-COMP:11060"/>
        <dbReference type="Rhea" id="RHEA-COMP:11605"/>
        <dbReference type="ChEBI" id="CHEBI:15378"/>
        <dbReference type="ChEBI" id="CHEBI:30013"/>
        <dbReference type="ChEBI" id="CHEBI:30616"/>
        <dbReference type="ChEBI" id="CHEBI:61977"/>
        <dbReference type="ChEBI" id="CHEBI:456216"/>
        <dbReference type="EC" id="2.7.11.1"/>
    </reaction>
</comment>
<dbReference type="SUPFAM" id="SSF56112">
    <property type="entry name" value="Protein kinase-like (PK-like)"/>
    <property type="match status" value="1"/>
</dbReference>
<accession>A0AA88XWV0</accession>
<keyword evidence="6" id="KW-0547">Nucleotide-binding</keyword>
<evidence type="ECO:0000313" key="12">
    <source>
        <dbReference type="EMBL" id="KAK3084612.1"/>
    </source>
</evidence>
<gene>
    <name evidence="12" type="ORF">FSP39_016289</name>
</gene>
<keyword evidence="5" id="KW-0808">Transferase</keyword>
<organism evidence="12 13">
    <name type="scientific">Pinctada imbricata</name>
    <name type="common">Atlantic pearl-oyster</name>
    <name type="synonym">Pinctada martensii</name>
    <dbReference type="NCBI Taxonomy" id="66713"/>
    <lineage>
        <taxon>Eukaryota</taxon>
        <taxon>Metazoa</taxon>
        <taxon>Spiralia</taxon>
        <taxon>Lophotrochozoa</taxon>
        <taxon>Mollusca</taxon>
        <taxon>Bivalvia</taxon>
        <taxon>Autobranchia</taxon>
        <taxon>Pteriomorphia</taxon>
        <taxon>Pterioida</taxon>
        <taxon>Pterioidea</taxon>
        <taxon>Pteriidae</taxon>
        <taxon>Pinctada</taxon>
    </lineage>
</organism>
<keyword evidence="4" id="KW-0597">Phosphoprotein</keyword>
<dbReference type="AlphaFoldDB" id="A0AA88XWV0"/>
<dbReference type="GO" id="GO:0004674">
    <property type="term" value="F:protein serine/threonine kinase activity"/>
    <property type="evidence" value="ECO:0007669"/>
    <property type="project" value="UniProtKB-KW"/>
</dbReference>
<evidence type="ECO:0000256" key="1">
    <source>
        <dbReference type="ARBA" id="ARBA00006692"/>
    </source>
</evidence>
<dbReference type="Gene3D" id="1.10.510.10">
    <property type="entry name" value="Transferase(Phosphotransferase) domain 1"/>
    <property type="match status" value="1"/>
</dbReference>